<comment type="caution">
    <text evidence="2">The sequence shown here is derived from an EMBL/GenBank/DDBJ whole genome shotgun (WGS) entry which is preliminary data.</text>
</comment>
<proteinExistence type="predicted"/>
<dbReference type="GO" id="GO:0009236">
    <property type="term" value="P:cobalamin biosynthetic process"/>
    <property type="evidence" value="ECO:0007669"/>
    <property type="project" value="InterPro"/>
</dbReference>
<dbReference type="GO" id="GO:0008168">
    <property type="term" value="F:methyltransferase activity"/>
    <property type="evidence" value="ECO:0007669"/>
    <property type="project" value="InterPro"/>
</dbReference>
<dbReference type="SUPFAM" id="SSF53790">
    <property type="entry name" value="Tetrapyrrole methylase"/>
    <property type="match status" value="1"/>
</dbReference>
<accession>X0VFV5</accession>
<evidence type="ECO:0000259" key="1">
    <source>
        <dbReference type="Pfam" id="PF01890"/>
    </source>
</evidence>
<dbReference type="SUPFAM" id="SSF159672">
    <property type="entry name" value="CbiG N-terminal domain-like"/>
    <property type="match status" value="1"/>
</dbReference>
<gene>
    <name evidence="2" type="ORF">S01H1_56276</name>
</gene>
<feature type="domain" description="CobE/GbiG C-terminal" evidence="1">
    <location>
        <begin position="64"/>
        <end position="184"/>
    </location>
</feature>
<sequence length="257" mass="26724">ENPEDHKAFAAALLAGAKVKLEGAADWLDEAALPRAEDGALTITVTEMRLQGSENHLVYHPACLALGVGCERGTDPEEVIALAERCLAAEGLAPAAVAGIFSLDLKSDEPAMHALATHLARPIRFFDAPRLEAERARLTAPSEVVYREVGCHGVAEGAALAAVGAAGALIVPKAKSARATCAIARAAQPLDVIQLGRPRGRLTVAGLGPGDPLWRTPEVAKAVAAASDLVGYGLYLDLLGPLAIGKERHDFALGEEE</sequence>
<dbReference type="InterPro" id="IPR002750">
    <property type="entry name" value="CobE/GbiG_C"/>
</dbReference>
<dbReference type="EMBL" id="BARS01036630">
    <property type="protein sequence ID" value="GAG17154.1"/>
    <property type="molecule type" value="Genomic_DNA"/>
</dbReference>
<feature type="non-terminal residue" evidence="2">
    <location>
        <position position="1"/>
    </location>
</feature>
<dbReference type="InterPro" id="IPR038029">
    <property type="entry name" value="GbiG_N_sf"/>
</dbReference>
<dbReference type="Pfam" id="PF01890">
    <property type="entry name" value="CbiG_C"/>
    <property type="match status" value="1"/>
</dbReference>
<dbReference type="Gene3D" id="3.30.420.180">
    <property type="entry name" value="CobE/GbiG C-terminal domain"/>
    <property type="match status" value="1"/>
</dbReference>
<feature type="non-terminal residue" evidence="2">
    <location>
        <position position="257"/>
    </location>
</feature>
<dbReference type="PANTHER" id="PTHR47036:SF1">
    <property type="entry name" value="COBALT-FACTOR III C(17)-METHYLTRANSFERASE-RELATED"/>
    <property type="match status" value="1"/>
</dbReference>
<dbReference type="AlphaFoldDB" id="X0VFV5"/>
<dbReference type="InterPro" id="IPR014777">
    <property type="entry name" value="4pyrrole_Mease_sub1"/>
</dbReference>
<evidence type="ECO:0000313" key="2">
    <source>
        <dbReference type="EMBL" id="GAG17154.1"/>
    </source>
</evidence>
<reference evidence="2" key="1">
    <citation type="journal article" date="2014" name="Front. Microbiol.">
        <title>High frequency of phylogenetically diverse reductive dehalogenase-homologous genes in deep subseafloor sedimentary metagenomes.</title>
        <authorList>
            <person name="Kawai M."/>
            <person name="Futagami T."/>
            <person name="Toyoda A."/>
            <person name="Takaki Y."/>
            <person name="Nishi S."/>
            <person name="Hori S."/>
            <person name="Arai W."/>
            <person name="Tsubouchi T."/>
            <person name="Morono Y."/>
            <person name="Uchiyama I."/>
            <person name="Ito T."/>
            <person name="Fujiyama A."/>
            <person name="Inagaki F."/>
            <person name="Takami H."/>
        </authorList>
    </citation>
    <scope>NUCLEOTIDE SEQUENCE</scope>
    <source>
        <strain evidence="2">Expedition CK06-06</strain>
    </source>
</reference>
<protein>
    <recommendedName>
        <fullName evidence="1">CobE/GbiG C-terminal domain-containing protein</fullName>
    </recommendedName>
</protein>
<dbReference type="InterPro" id="IPR036518">
    <property type="entry name" value="CobE/GbiG_C_sf"/>
</dbReference>
<dbReference type="SUPFAM" id="SSF159664">
    <property type="entry name" value="CobE/GbiG C-terminal domain-like"/>
    <property type="match status" value="1"/>
</dbReference>
<dbReference type="PANTHER" id="PTHR47036">
    <property type="entry name" value="COBALT-FACTOR III C(17)-METHYLTRANSFERASE-RELATED"/>
    <property type="match status" value="1"/>
</dbReference>
<dbReference type="Gene3D" id="3.40.1010.10">
    <property type="entry name" value="Cobalt-precorrin-4 Transmethylase, Domain 1"/>
    <property type="match status" value="1"/>
</dbReference>
<dbReference type="InterPro" id="IPR051810">
    <property type="entry name" value="Precorrin_MeTrfase"/>
</dbReference>
<name>X0VFV5_9ZZZZ</name>
<organism evidence="2">
    <name type="scientific">marine sediment metagenome</name>
    <dbReference type="NCBI Taxonomy" id="412755"/>
    <lineage>
        <taxon>unclassified sequences</taxon>
        <taxon>metagenomes</taxon>
        <taxon>ecological metagenomes</taxon>
    </lineage>
</organism>
<dbReference type="InterPro" id="IPR035996">
    <property type="entry name" value="4pyrrol_Methylase_sf"/>
</dbReference>